<feature type="compositionally biased region" description="Gly residues" evidence="1">
    <location>
        <begin position="1"/>
        <end position="13"/>
    </location>
</feature>
<keyword evidence="4" id="KW-1185">Reference proteome</keyword>
<feature type="compositionally biased region" description="Pro residues" evidence="1">
    <location>
        <begin position="210"/>
        <end position="220"/>
    </location>
</feature>
<proteinExistence type="predicted"/>
<feature type="transmembrane region" description="Helical" evidence="2">
    <location>
        <begin position="37"/>
        <end position="55"/>
    </location>
</feature>
<feature type="compositionally biased region" description="Low complexity" evidence="1">
    <location>
        <begin position="157"/>
        <end position="183"/>
    </location>
</feature>
<evidence type="ECO:0000256" key="2">
    <source>
        <dbReference type="SAM" id="Phobius"/>
    </source>
</evidence>
<sequence>MTYPGGAPGGYPGQGPQQPTMGYAPTPAGPKLELAQILHLAVAGLGVLNLFLGFAPLSSGVNFYEAFSGWIPGLLFLGGLLSLPVILPGDKKVGLTPPAIILSVVLAYLFMIFSIDGSLKAGGVMVLIFGILQAGAAVAAFLFDNGIIKAPQPAPANPYGQPGGYNPPSAPFQQQHQQQAPFQPQQPQPQPQQQQQTFAPPPGQFGQAPGTPPGGYPQQG</sequence>
<name>A0ABR7L0N6_9PSEU</name>
<reference evidence="3 4" key="1">
    <citation type="submission" date="2020-06" db="EMBL/GenBank/DDBJ databases">
        <title>Actinokineospora xiongansis sp. nov., isolated from soil of Baiyangdian.</title>
        <authorList>
            <person name="Zhang X."/>
        </authorList>
    </citation>
    <scope>NUCLEOTIDE SEQUENCE [LARGE SCALE GENOMIC DNA]</scope>
    <source>
        <strain evidence="3 4">HBU206404</strain>
    </source>
</reference>
<keyword evidence="2" id="KW-0472">Membrane</keyword>
<keyword evidence="2" id="KW-1133">Transmembrane helix</keyword>
<evidence type="ECO:0000256" key="1">
    <source>
        <dbReference type="SAM" id="MobiDB-lite"/>
    </source>
</evidence>
<accession>A0ABR7L0N6</accession>
<evidence type="ECO:0000313" key="3">
    <source>
        <dbReference type="EMBL" id="MBC6446248.1"/>
    </source>
</evidence>
<evidence type="ECO:0000313" key="4">
    <source>
        <dbReference type="Proteomes" id="UP000734823"/>
    </source>
</evidence>
<dbReference type="InterPro" id="IPR035166">
    <property type="entry name" value="DUF5336"/>
</dbReference>
<gene>
    <name evidence="3" type="ORF">GPZ80_03545</name>
</gene>
<protein>
    <submittedName>
        <fullName evidence="3">DUF5336 domain-containing protein</fullName>
    </submittedName>
</protein>
<feature type="transmembrane region" description="Helical" evidence="2">
    <location>
        <begin position="99"/>
        <end position="115"/>
    </location>
</feature>
<feature type="transmembrane region" description="Helical" evidence="2">
    <location>
        <begin position="67"/>
        <end position="87"/>
    </location>
</feature>
<organism evidence="3 4">
    <name type="scientific">Actinokineospora xionganensis</name>
    <dbReference type="NCBI Taxonomy" id="2684470"/>
    <lineage>
        <taxon>Bacteria</taxon>
        <taxon>Bacillati</taxon>
        <taxon>Actinomycetota</taxon>
        <taxon>Actinomycetes</taxon>
        <taxon>Pseudonocardiales</taxon>
        <taxon>Pseudonocardiaceae</taxon>
        <taxon>Actinokineospora</taxon>
    </lineage>
</organism>
<feature type="region of interest" description="Disordered" evidence="1">
    <location>
        <begin position="154"/>
        <end position="220"/>
    </location>
</feature>
<keyword evidence="2" id="KW-0812">Transmembrane</keyword>
<feature type="compositionally biased region" description="Low complexity" evidence="1">
    <location>
        <begin position="191"/>
        <end position="209"/>
    </location>
</feature>
<feature type="compositionally biased region" description="Low complexity" evidence="1">
    <location>
        <begin position="14"/>
        <end position="23"/>
    </location>
</feature>
<dbReference type="EMBL" id="JABVED010000002">
    <property type="protein sequence ID" value="MBC6446248.1"/>
    <property type="molecule type" value="Genomic_DNA"/>
</dbReference>
<dbReference type="Proteomes" id="UP000734823">
    <property type="component" value="Unassembled WGS sequence"/>
</dbReference>
<feature type="region of interest" description="Disordered" evidence="1">
    <location>
        <begin position="1"/>
        <end position="23"/>
    </location>
</feature>
<dbReference type="Pfam" id="PF17270">
    <property type="entry name" value="DUF5336"/>
    <property type="match status" value="1"/>
</dbReference>
<comment type="caution">
    <text evidence="3">The sequence shown here is derived from an EMBL/GenBank/DDBJ whole genome shotgun (WGS) entry which is preliminary data.</text>
</comment>
<dbReference type="RefSeq" id="WP_222718849.1">
    <property type="nucleotide sequence ID" value="NZ_JABVED010000002.1"/>
</dbReference>
<feature type="transmembrane region" description="Helical" evidence="2">
    <location>
        <begin position="121"/>
        <end position="143"/>
    </location>
</feature>